<feature type="transmembrane region" description="Helical" evidence="6">
    <location>
        <begin position="83"/>
        <end position="103"/>
    </location>
</feature>
<comment type="caution">
    <text evidence="7">The sequence shown here is derived from an EMBL/GenBank/DDBJ whole genome shotgun (WGS) entry which is preliminary data.</text>
</comment>
<dbReference type="OrthoDB" id="9814461at2"/>
<dbReference type="InterPro" id="IPR043428">
    <property type="entry name" value="LivM-like"/>
</dbReference>
<dbReference type="GO" id="GO:0005886">
    <property type="term" value="C:plasma membrane"/>
    <property type="evidence" value="ECO:0007669"/>
    <property type="project" value="UniProtKB-SubCell"/>
</dbReference>
<evidence type="ECO:0000313" key="7">
    <source>
        <dbReference type="EMBL" id="TDC16600.1"/>
    </source>
</evidence>
<keyword evidence="8" id="KW-1185">Reference proteome</keyword>
<organism evidence="7 8">
    <name type="scientific">Actinomadura bangladeshensis</name>
    <dbReference type="NCBI Taxonomy" id="453573"/>
    <lineage>
        <taxon>Bacteria</taxon>
        <taxon>Bacillati</taxon>
        <taxon>Actinomycetota</taxon>
        <taxon>Actinomycetes</taxon>
        <taxon>Streptosporangiales</taxon>
        <taxon>Thermomonosporaceae</taxon>
        <taxon>Actinomadura</taxon>
    </lineage>
</organism>
<dbReference type="PANTHER" id="PTHR30482">
    <property type="entry name" value="HIGH-AFFINITY BRANCHED-CHAIN AMINO ACID TRANSPORT SYSTEM PERMEASE"/>
    <property type="match status" value="1"/>
</dbReference>
<evidence type="ECO:0000256" key="3">
    <source>
        <dbReference type="ARBA" id="ARBA00022692"/>
    </source>
</evidence>
<feature type="transmembrane region" description="Helical" evidence="6">
    <location>
        <begin position="110"/>
        <end position="127"/>
    </location>
</feature>
<comment type="subcellular location">
    <subcellularLocation>
        <location evidence="1">Cell membrane</location>
        <topology evidence="1">Multi-pass membrane protein</topology>
    </subcellularLocation>
</comment>
<evidence type="ECO:0000256" key="6">
    <source>
        <dbReference type="SAM" id="Phobius"/>
    </source>
</evidence>
<keyword evidence="3 6" id="KW-0812">Transmembrane</keyword>
<dbReference type="InterPro" id="IPR001851">
    <property type="entry name" value="ABC_transp_permease"/>
</dbReference>
<dbReference type="EMBL" id="SMJW01000047">
    <property type="protein sequence ID" value="TDC16600.1"/>
    <property type="molecule type" value="Genomic_DNA"/>
</dbReference>
<dbReference type="Proteomes" id="UP000295431">
    <property type="component" value="Unassembled WGS sequence"/>
</dbReference>
<evidence type="ECO:0000256" key="4">
    <source>
        <dbReference type="ARBA" id="ARBA00022989"/>
    </source>
</evidence>
<reference evidence="7 8" key="1">
    <citation type="submission" date="2019-03" db="EMBL/GenBank/DDBJ databases">
        <title>Draft genome sequences of novel Actinobacteria.</title>
        <authorList>
            <person name="Sahin N."/>
            <person name="Ay H."/>
            <person name="Saygin H."/>
        </authorList>
    </citation>
    <scope>NUCLEOTIDE SEQUENCE [LARGE SCALE GENOMIC DNA]</scope>
    <source>
        <strain evidence="7 8">DSM 45347</strain>
    </source>
</reference>
<evidence type="ECO:0000313" key="8">
    <source>
        <dbReference type="Proteomes" id="UP000295431"/>
    </source>
</evidence>
<sequence length="322" mass="33856">MNRPASMLAVAGAGTAVAAAPFYLDVFQIGLVARGLVWGLVALSVWFLLRLLKLPSFGHAAFFGLGAYTAGLAVTRWGVDNVFVALGIGVGVTCVAALPIAVVAARLGSIGFLLITLAFAEMLRSLAMRWRAVGGSDGLTGIARPGAGPLPVDLAGPVTWFYFTLACTVLCLLLLWAVRRSAFGGILVGIRESEERMRALGYRVEAYKAAAVVLSAGVAGVAGVLHAYLIRFASPEDLSALVSARGLILVVLAGSALVAPVPIAIALTFGEDLVSSRTENWLAVMGLLYVVVALSGREENRAPRRIAPSLRRRLRPVPQERP</sequence>
<keyword evidence="4 6" id="KW-1133">Transmembrane helix</keyword>
<protein>
    <submittedName>
        <fullName evidence="7">Branched-chain amino acid ABC transporter permease</fullName>
    </submittedName>
</protein>
<keyword evidence="2" id="KW-1003">Cell membrane</keyword>
<feature type="transmembrane region" description="Helical" evidence="6">
    <location>
        <begin position="206"/>
        <end position="228"/>
    </location>
</feature>
<dbReference type="Pfam" id="PF02653">
    <property type="entry name" value="BPD_transp_2"/>
    <property type="match status" value="1"/>
</dbReference>
<feature type="transmembrane region" description="Helical" evidence="6">
    <location>
        <begin position="248"/>
        <end position="269"/>
    </location>
</feature>
<dbReference type="AlphaFoldDB" id="A0A4R4P6Z1"/>
<dbReference type="PANTHER" id="PTHR30482:SF17">
    <property type="entry name" value="ABC TRANSPORTER ATP-BINDING PROTEIN"/>
    <property type="match status" value="1"/>
</dbReference>
<feature type="transmembrane region" description="Helical" evidence="6">
    <location>
        <begin position="160"/>
        <end position="178"/>
    </location>
</feature>
<proteinExistence type="predicted"/>
<dbReference type="CDD" id="cd06581">
    <property type="entry name" value="TM_PBP1_LivM_like"/>
    <property type="match status" value="1"/>
</dbReference>
<feature type="transmembrane region" description="Helical" evidence="6">
    <location>
        <begin position="29"/>
        <end position="49"/>
    </location>
</feature>
<name>A0A4R4P6Z1_9ACTN</name>
<dbReference type="GO" id="GO:0015658">
    <property type="term" value="F:branched-chain amino acid transmembrane transporter activity"/>
    <property type="evidence" value="ECO:0007669"/>
    <property type="project" value="InterPro"/>
</dbReference>
<dbReference type="RefSeq" id="WP_131939145.1">
    <property type="nucleotide sequence ID" value="NZ_BAAAMX010000033.1"/>
</dbReference>
<accession>A0A4R4P6Z1</accession>
<evidence type="ECO:0000256" key="5">
    <source>
        <dbReference type="ARBA" id="ARBA00023136"/>
    </source>
</evidence>
<evidence type="ECO:0000256" key="1">
    <source>
        <dbReference type="ARBA" id="ARBA00004651"/>
    </source>
</evidence>
<gene>
    <name evidence="7" type="ORF">E1284_12120</name>
</gene>
<keyword evidence="5 6" id="KW-0472">Membrane</keyword>
<evidence type="ECO:0000256" key="2">
    <source>
        <dbReference type="ARBA" id="ARBA00022475"/>
    </source>
</evidence>
<feature type="transmembrane region" description="Helical" evidence="6">
    <location>
        <begin position="56"/>
        <end position="77"/>
    </location>
</feature>